<dbReference type="STRING" id="1121485.GCA_000426485_00135"/>
<comment type="caution">
    <text evidence="3">The sequence shown here is derived from an EMBL/GenBank/DDBJ whole genome shotgun (WGS) entry which is preliminary data.</text>
</comment>
<name>A0A4Y8L9C0_9BACT</name>
<protein>
    <submittedName>
        <fullName evidence="3">MerR family transcriptional regulator</fullName>
    </submittedName>
</protein>
<dbReference type="CDD" id="cd04765">
    <property type="entry name" value="HTH_MlrA-like_sg2"/>
    <property type="match status" value="1"/>
</dbReference>
<dbReference type="EMBL" id="SOML01000001">
    <property type="protein sequence ID" value="TFD98937.1"/>
    <property type="molecule type" value="Genomic_DNA"/>
</dbReference>
<dbReference type="InterPro" id="IPR000551">
    <property type="entry name" value="MerR-type_HTH_dom"/>
</dbReference>
<dbReference type="Gene3D" id="1.10.1660.10">
    <property type="match status" value="1"/>
</dbReference>
<keyword evidence="1" id="KW-0238">DNA-binding</keyword>
<dbReference type="PROSITE" id="PS50937">
    <property type="entry name" value="HTH_MERR_2"/>
    <property type="match status" value="1"/>
</dbReference>
<accession>A0A4Y8L9C0</accession>
<dbReference type="InterPro" id="IPR047057">
    <property type="entry name" value="MerR_fam"/>
</dbReference>
<feature type="domain" description="HTH merR-type" evidence="2">
    <location>
        <begin position="11"/>
        <end position="81"/>
    </location>
</feature>
<gene>
    <name evidence="3" type="ORF">E2605_02295</name>
</gene>
<organism evidence="3 4">
    <name type="scientific">Dysgonomonas capnocytophagoides</name>
    <dbReference type="NCBI Taxonomy" id="45254"/>
    <lineage>
        <taxon>Bacteria</taxon>
        <taxon>Pseudomonadati</taxon>
        <taxon>Bacteroidota</taxon>
        <taxon>Bacteroidia</taxon>
        <taxon>Bacteroidales</taxon>
        <taxon>Dysgonomonadaceae</taxon>
        <taxon>Dysgonomonas</taxon>
    </lineage>
</organism>
<dbReference type="GO" id="GO:0003700">
    <property type="term" value="F:DNA-binding transcription factor activity"/>
    <property type="evidence" value="ECO:0007669"/>
    <property type="project" value="InterPro"/>
</dbReference>
<proteinExistence type="predicted"/>
<dbReference type="Pfam" id="PF13411">
    <property type="entry name" value="MerR_1"/>
    <property type="match status" value="1"/>
</dbReference>
<dbReference type="OrthoDB" id="9810140at2"/>
<evidence type="ECO:0000313" key="4">
    <source>
        <dbReference type="Proteomes" id="UP000297861"/>
    </source>
</evidence>
<dbReference type="RefSeq" id="WP_134435357.1">
    <property type="nucleotide sequence ID" value="NZ_SOML01000001.1"/>
</dbReference>
<evidence type="ECO:0000259" key="2">
    <source>
        <dbReference type="PROSITE" id="PS50937"/>
    </source>
</evidence>
<dbReference type="SUPFAM" id="SSF46955">
    <property type="entry name" value="Putative DNA-binding domain"/>
    <property type="match status" value="1"/>
</dbReference>
<reference evidence="3 4" key="1">
    <citation type="submission" date="2019-03" db="EMBL/GenBank/DDBJ databases">
        <title>San Antonio Military Medical Center submission to MRSN (WRAIR), pending publication.</title>
        <authorList>
            <person name="Blyth D.M."/>
            <person name="Mccarthy S.L."/>
            <person name="Schall S.E."/>
            <person name="Stam J.A."/>
            <person name="Ong A.C."/>
            <person name="Mcgann P.T."/>
        </authorList>
    </citation>
    <scope>NUCLEOTIDE SEQUENCE [LARGE SCALE GENOMIC DNA]</scope>
    <source>
        <strain evidence="3 4">MRSN571793</strain>
    </source>
</reference>
<dbReference type="AlphaFoldDB" id="A0A4Y8L9C0"/>
<dbReference type="InterPro" id="IPR009061">
    <property type="entry name" value="DNA-bd_dom_put_sf"/>
</dbReference>
<dbReference type="Proteomes" id="UP000297861">
    <property type="component" value="Unassembled WGS sequence"/>
</dbReference>
<evidence type="ECO:0000256" key="1">
    <source>
        <dbReference type="ARBA" id="ARBA00023125"/>
    </source>
</evidence>
<dbReference type="GO" id="GO:0003677">
    <property type="term" value="F:DNA binding"/>
    <property type="evidence" value="ECO:0007669"/>
    <property type="project" value="UniProtKB-KW"/>
</dbReference>
<sequence length="113" mass="13285">MIDFDNDKKLYYSIKEVAAHFNVNESLLRFWETEFKEIKPKKTPSGVRQYTRVDIEAIALVYSLVKDKGLTLEGARQTLRVKKDEETRRLELLRRLEKIKVELNNLKSGLDSL</sequence>
<dbReference type="PANTHER" id="PTHR30204:SF15">
    <property type="entry name" value="BLL5018 PROTEIN"/>
    <property type="match status" value="1"/>
</dbReference>
<keyword evidence="4" id="KW-1185">Reference proteome</keyword>
<dbReference type="PANTHER" id="PTHR30204">
    <property type="entry name" value="REDOX-CYCLING DRUG-SENSING TRANSCRIPTIONAL ACTIVATOR SOXR"/>
    <property type="match status" value="1"/>
</dbReference>
<dbReference type="SMART" id="SM00422">
    <property type="entry name" value="HTH_MERR"/>
    <property type="match status" value="1"/>
</dbReference>
<evidence type="ECO:0000313" key="3">
    <source>
        <dbReference type="EMBL" id="TFD98937.1"/>
    </source>
</evidence>